<dbReference type="InterPro" id="IPR004695">
    <property type="entry name" value="SLAC1/Mae1/Ssu1/TehA"/>
</dbReference>
<comment type="caution">
    <text evidence="5">The sequence shown here is derived from an EMBL/GenBank/DDBJ whole genome shotgun (WGS) entry which is preliminary data.</text>
</comment>
<evidence type="ECO:0000313" key="5">
    <source>
        <dbReference type="EMBL" id="GAA4619135.1"/>
    </source>
</evidence>
<reference evidence="6" key="1">
    <citation type="journal article" date="2019" name="Int. J. Syst. Evol. Microbiol.">
        <title>The Global Catalogue of Microorganisms (GCM) 10K type strain sequencing project: providing services to taxonomists for standard genome sequencing and annotation.</title>
        <authorList>
            <consortium name="The Broad Institute Genomics Platform"/>
            <consortium name="The Broad Institute Genome Sequencing Center for Infectious Disease"/>
            <person name="Wu L."/>
            <person name="Ma J."/>
        </authorList>
    </citation>
    <scope>NUCLEOTIDE SEQUENCE [LARGE SCALE GENOMIC DNA]</scope>
    <source>
        <strain evidence="6">JCM 17938</strain>
    </source>
</reference>
<accession>A0ABP8U0P9</accession>
<sequence length="68" mass="7345">MLGLGLICWFILGSMIMARLFFRPALPPALYPTLAIEAAPPAVPTIAYLSLRGPRMDAFSAILPDTGR</sequence>
<evidence type="ECO:0000313" key="6">
    <source>
        <dbReference type="Proteomes" id="UP001500212"/>
    </source>
</evidence>
<organism evidence="5 6">
    <name type="scientific">Actinoallomurus liliacearum</name>
    <dbReference type="NCBI Taxonomy" id="1080073"/>
    <lineage>
        <taxon>Bacteria</taxon>
        <taxon>Bacillati</taxon>
        <taxon>Actinomycetota</taxon>
        <taxon>Actinomycetes</taxon>
        <taxon>Streptosporangiales</taxon>
        <taxon>Thermomonosporaceae</taxon>
        <taxon>Actinoallomurus</taxon>
    </lineage>
</organism>
<dbReference type="Gene3D" id="1.50.10.150">
    <property type="entry name" value="Voltage-dependent anion channel"/>
    <property type="match status" value="1"/>
</dbReference>
<evidence type="ECO:0000256" key="3">
    <source>
        <dbReference type="ARBA" id="ARBA00022989"/>
    </source>
</evidence>
<keyword evidence="4" id="KW-0472">Membrane</keyword>
<dbReference type="EMBL" id="BAABHJ010000040">
    <property type="protein sequence ID" value="GAA4619135.1"/>
    <property type="molecule type" value="Genomic_DNA"/>
</dbReference>
<protein>
    <submittedName>
        <fullName evidence="5">Uncharacterized protein</fullName>
    </submittedName>
</protein>
<dbReference type="Pfam" id="PF03595">
    <property type="entry name" value="SLAC1"/>
    <property type="match status" value="1"/>
</dbReference>
<evidence type="ECO:0000256" key="1">
    <source>
        <dbReference type="ARBA" id="ARBA00004141"/>
    </source>
</evidence>
<comment type="subcellular location">
    <subcellularLocation>
        <location evidence="1">Membrane</location>
        <topology evidence="1">Multi-pass membrane protein</topology>
    </subcellularLocation>
</comment>
<gene>
    <name evidence="5" type="ORF">GCM10023195_86420</name>
</gene>
<evidence type="ECO:0000256" key="4">
    <source>
        <dbReference type="ARBA" id="ARBA00023136"/>
    </source>
</evidence>
<keyword evidence="6" id="KW-1185">Reference proteome</keyword>
<dbReference type="InterPro" id="IPR038665">
    <property type="entry name" value="Voltage-dep_anion_channel_sf"/>
</dbReference>
<evidence type="ECO:0000256" key="2">
    <source>
        <dbReference type="ARBA" id="ARBA00022692"/>
    </source>
</evidence>
<name>A0ABP8U0P9_9ACTN</name>
<dbReference type="Proteomes" id="UP001500212">
    <property type="component" value="Unassembled WGS sequence"/>
</dbReference>
<proteinExistence type="predicted"/>
<keyword evidence="3" id="KW-1133">Transmembrane helix</keyword>
<keyword evidence="2" id="KW-0812">Transmembrane</keyword>